<feature type="compositionally biased region" description="Polar residues" evidence="1">
    <location>
        <begin position="234"/>
        <end position="257"/>
    </location>
</feature>
<gene>
    <name evidence="2" type="primary">RvY_06021-1</name>
    <name evidence="2" type="synonym">RvY_06021.1</name>
    <name evidence="2" type="ORF">RvY_06021</name>
</gene>
<comment type="caution">
    <text evidence="2">The sequence shown here is derived from an EMBL/GenBank/DDBJ whole genome shotgun (WGS) entry which is preliminary data.</text>
</comment>
<protein>
    <submittedName>
        <fullName evidence="2">Uncharacterized protein</fullName>
    </submittedName>
</protein>
<evidence type="ECO:0000256" key="1">
    <source>
        <dbReference type="SAM" id="MobiDB-lite"/>
    </source>
</evidence>
<dbReference type="AlphaFoldDB" id="A0A1D1UX24"/>
<feature type="region of interest" description="Disordered" evidence="1">
    <location>
        <begin position="1"/>
        <end position="24"/>
    </location>
</feature>
<keyword evidence="3" id="KW-1185">Reference proteome</keyword>
<sequence length="299" mass="32696">MSIVSGGSGGRRSLRPYQHPPYKNTKSYYERRMRELRNIMNERAISMTSRLRALDPSDPALPAMCHEMTVHGNAGKFLWINRALDELKALSAELQPGVTRERVEGVVIIRDNMANALADWDEHKNAHQRVVEKPSTLPEEQSYEDEEGKHKGPPPPTKEQMEHANIVRNCLADLIQALSKPFWPRPVPAAAKGISLYGRGDPKPTNATPAPDKSRAGTRNATTPADAKPKKEGSSQPAERSPTENPSSVQKSPSAAPSTEKASHVVQKASSLNRQPAGPAASSQVDAKSDEALIPEKNE</sequence>
<name>A0A1D1UX24_RAMVA</name>
<evidence type="ECO:0000313" key="2">
    <source>
        <dbReference type="EMBL" id="GAU94199.1"/>
    </source>
</evidence>
<dbReference type="EMBL" id="BDGG01000002">
    <property type="protein sequence ID" value="GAU94199.1"/>
    <property type="molecule type" value="Genomic_DNA"/>
</dbReference>
<feature type="compositionally biased region" description="Gly residues" evidence="1">
    <location>
        <begin position="1"/>
        <end position="10"/>
    </location>
</feature>
<proteinExistence type="predicted"/>
<organism evidence="2 3">
    <name type="scientific">Ramazzottius varieornatus</name>
    <name type="common">Water bear</name>
    <name type="synonym">Tardigrade</name>
    <dbReference type="NCBI Taxonomy" id="947166"/>
    <lineage>
        <taxon>Eukaryota</taxon>
        <taxon>Metazoa</taxon>
        <taxon>Ecdysozoa</taxon>
        <taxon>Tardigrada</taxon>
        <taxon>Eutardigrada</taxon>
        <taxon>Parachela</taxon>
        <taxon>Hypsibioidea</taxon>
        <taxon>Ramazzottiidae</taxon>
        <taxon>Ramazzottius</taxon>
    </lineage>
</organism>
<feature type="region of interest" description="Disordered" evidence="1">
    <location>
        <begin position="125"/>
        <end position="161"/>
    </location>
</feature>
<accession>A0A1D1UX24</accession>
<feature type="region of interest" description="Disordered" evidence="1">
    <location>
        <begin position="194"/>
        <end position="299"/>
    </location>
</feature>
<dbReference type="Proteomes" id="UP000186922">
    <property type="component" value="Unassembled WGS sequence"/>
</dbReference>
<evidence type="ECO:0000313" key="3">
    <source>
        <dbReference type="Proteomes" id="UP000186922"/>
    </source>
</evidence>
<reference evidence="2 3" key="1">
    <citation type="journal article" date="2016" name="Nat. Commun.">
        <title>Extremotolerant tardigrade genome and improved radiotolerance of human cultured cells by tardigrade-unique protein.</title>
        <authorList>
            <person name="Hashimoto T."/>
            <person name="Horikawa D.D."/>
            <person name="Saito Y."/>
            <person name="Kuwahara H."/>
            <person name="Kozuka-Hata H."/>
            <person name="Shin-I T."/>
            <person name="Minakuchi Y."/>
            <person name="Ohishi K."/>
            <person name="Motoyama A."/>
            <person name="Aizu T."/>
            <person name="Enomoto A."/>
            <person name="Kondo K."/>
            <person name="Tanaka S."/>
            <person name="Hara Y."/>
            <person name="Koshikawa S."/>
            <person name="Sagara H."/>
            <person name="Miura T."/>
            <person name="Yokobori S."/>
            <person name="Miyagawa K."/>
            <person name="Suzuki Y."/>
            <person name="Kubo T."/>
            <person name="Oyama M."/>
            <person name="Kohara Y."/>
            <person name="Fujiyama A."/>
            <person name="Arakawa K."/>
            <person name="Katayama T."/>
            <person name="Toyoda A."/>
            <person name="Kunieda T."/>
        </authorList>
    </citation>
    <scope>NUCLEOTIDE SEQUENCE [LARGE SCALE GENOMIC DNA]</scope>
    <source>
        <strain evidence="2 3">YOKOZUNA-1</strain>
    </source>
</reference>
<feature type="compositionally biased region" description="Basic and acidic residues" evidence="1">
    <location>
        <begin position="287"/>
        <end position="299"/>
    </location>
</feature>